<accession>A0A6M3J2T2</accession>
<gene>
    <name evidence="1" type="ORF">MM415B00605_0034</name>
</gene>
<dbReference type="EMBL" id="MT141501">
    <property type="protein sequence ID" value="QJA63625.1"/>
    <property type="molecule type" value="Genomic_DNA"/>
</dbReference>
<protein>
    <submittedName>
        <fullName evidence="1">Uncharacterized protein</fullName>
    </submittedName>
</protein>
<organism evidence="1">
    <name type="scientific">viral metagenome</name>
    <dbReference type="NCBI Taxonomy" id="1070528"/>
    <lineage>
        <taxon>unclassified sequences</taxon>
        <taxon>metagenomes</taxon>
        <taxon>organismal metagenomes</taxon>
    </lineage>
</organism>
<dbReference type="AlphaFoldDB" id="A0A6M3J2T2"/>
<reference evidence="1" key="1">
    <citation type="submission" date="2020-03" db="EMBL/GenBank/DDBJ databases">
        <title>The deep terrestrial virosphere.</title>
        <authorList>
            <person name="Holmfeldt K."/>
            <person name="Nilsson E."/>
            <person name="Simone D."/>
            <person name="Lopez-Fernandez M."/>
            <person name="Wu X."/>
            <person name="de Brujin I."/>
            <person name="Lundin D."/>
            <person name="Andersson A."/>
            <person name="Bertilsson S."/>
            <person name="Dopson M."/>
        </authorList>
    </citation>
    <scope>NUCLEOTIDE SEQUENCE</scope>
    <source>
        <strain evidence="1">MM415B00605</strain>
    </source>
</reference>
<evidence type="ECO:0000313" key="1">
    <source>
        <dbReference type="EMBL" id="QJA63625.1"/>
    </source>
</evidence>
<sequence>MLFPDTNSDYYYHANGYIKSNADMRWDYTILSFTNTNDYANHNANFDKYGQSHANADSNSNGNF</sequence>
<name>A0A6M3J2T2_9ZZZZ</name>
<proteinExistence type="predicted"/>